<evidence type="ECO:0000313" key="4">
    <source>
        <dbReference type="EMBL" id="KAK4874563.1"/>
    </source>
</evidence>
<evidence type="ECO:0000256" key="1">
    <source>
        <dbReference type="ARBA" id="ARBA00022460"/>
    </source>
</evidence>
<name>A0AAN7QDJ6_9COLE</name>
<evidence type="ECO:0000256" key="3">
    <source>
        <dbReference type="SAM" id="SignalP"/>
    </source>
</evidence>
<feature type="signal peptide" evidence="3">
    <location>
        <begin position="1"/>
        <end position="15"/>
    </location>
</feature>
<comment type="caution">
    <text evidence="4">The sequence shown here is derived from an EMBL/GenBank/DDBJ whole genome shotgun (WGS) entry which is preliminary data.</text>
</comment>
<dbReference type="InterPro" id="IPR000618">
    <property type="entry name" value="Insect_cuticle"/>
</dbReference>
<reference evidence="5" key="1">
    <citation type="submission" date="2023-01" db="EMBL/GenBank/DDBJ databases">
        <title>Key to firefly adult light organ development and bioluminescence: homeobox transcription factors regulate luciferase expression and transportation to peroxisome.</title>
        <authorList>
            <person name="Fu X."/>
        </authorList>
    </citation>
    <scope>NUCLEOTIDE SEQUENCE [LARGE SCALE GENOMIC DNA]</scope>
</reference>
<gene>
    <name evidence="4" type="ORF">RN001_013923</name>
</gene>
<proteinExistence type="predicted"/>
<evidence type="ECO:0000256" key="2">
    <source>
        <dbReference type="PROSITE-ProRule" id="PRU00497"/>
    </source>
</evidence>
<dbReference type="Proteomes" id="UP001353858">
    <property type="component" value="Unassembled WGS sequence"/>
</dbReference>
<dbReference type="PANTHER" id="PTHR12236:SF98">
    <property type="entry name" value="CUTICULAR PROTEIN 56F"/>
    <property type="match status" value="1"/>
</dbReference>
<dbReference type="GO" id="GO:0005615">
    <property type="term" value="C:extracellular space"/>
    <property type="evidence" value="ECO:0007669"/>
    <property type="project" value="TreeGrafter"/>
</dbReference>
<keyword evidence="1 2" id="KW-0193">Cuticle</keyword>
<accession>A0AAN7QDJ6</accession>
<dbReference type="Pfam" id="PF00379">
    <property type="entry name" value="Chitin_bind_4"/>
    <property type="match status" value="1"/>
</dbReference>
<dbReference type="PROSITE" id="PS51155">
    <property type="entry name" value="CHIT_BIND_RR_2"/>
    <property type="match status" value="1"/>
</dbReference>
<dbReference type="InterPro" id="IPR051217">
    <property type="entry name" value="Insect_Cuticle_Struc_Prot"/>
</dbReference>
<dbReference type="GO" id="GO:0042302">
    <property type="term" value="F:structural constituent of cuticle"/>
    <property type="evidence" value="ECO:0007669"/>
    <property type="project" value="UniProtKB-UniRule"/>
</dbReference>
<dbReference type="PANTHER" id="PTHR12236">
    <property type="entry name" value="STRUCTURAL CONTITUENT OF CUTICLE"/>
    <property type="match status" value="1"/>
</dbReference>
<sequence>MKIFVLIAVVVSAFAQPQVQNPQEAPRPYDFQYKVDNPPTKTYFGQNESGDTAGKVLGSYYTLLPDGRIMTVEYRVDGQSGYVPRISYKQSAKDKV</sequence>
<evidence type="ECO:0000313" key="5">
    <source>
        <dbReference type="Proteomes" id="UP001353858"/>
    </source>
</evidence>
<dbReference type="AlphaFoldDB" id="A0AAN7QDJ6"/>
<dbReference type="EMBL" id="JARPUR010000006">
    <property type="protein sequence ID" value="KAK4874563.1"/>
    <property type="molecule type" value="Genomic_DNA"/>
</dbReference>
<protein>
    <recommendedName>
        <fullName evidence="6">Cuticle protein</fullName>
    </recommendedName>
</protein>
<organism evidence="4 5">
    <name type="scientific">Aquatica leii</name>
    <dbReference type="NCBI Taxonomy" id="1421715"/>
    <lineage>
        <taxon>Eukaryota</taxon>
        <taxon>Metazoa</taxon>
        <taxon>Ecdysozoa</taxon>
        <taxon>Arthropoda</taxon>
        <taxon>Hexapoda</taxon>
        <taxon>Insecta</taxon>
        <taxon>Pterygota</taxon>
        <taxon>Neoptera</taxon>
        <taxon>Endopterygota</taxon>
        <taxon>Coleoptera</taxon>
        <taxon>Polyphaga</taxon>
        <taxon>Elateriformia</taxon>
        <taxon>Elateroidea</taxon>
        <taxon>Lampyridae</taxon>
        <taxon>Luciolinae</taxon>
        <taxon>Aquatica</taxon>
    </lineage>
</organism>
<evidence type="ECO:0008006" key="6">
    <source>
        <dbReference type="Google" id="ProtNLM"/>
    </source>
</evidence>
<keyword evidence="5" id="KW-1185">Reference proteome</keyword>
<dbReference type="GO" id="GO:0031012">
    <property type="term" value="C:extracellular matrix"/>
    <property type="evidence" value="ECO:0007669"/>
    <property type="project" value="TreeGrafter"/>
</dbReference>
<keyword evidence="3" id="KW-0732">Signal</keyword>
<feature type="chain" id="PRO_5042906803" description="Cuticle protein" evidence="3">
    <location>
        <begin position="16"/>
        <end position="96"/>
    </location>
</feature>